<reference evidence="1" key="1">
    <citation type="journal article" date="2024" name="Syst. Appl. Microbiol.">
        <title>First single-strain enrichments of Electrothrix cable bacteria, description of E. aestuarii sp. nov. and E. rattekaaiensis sp. nov., and proposal of a cable bacteria taxonomy following the rules of the SeqCode.</title>
        <authorList>
            <person name="Plum-Jensen L.E."/>
            <person name="Schramm A."/>
            <person name="Marshall I.P.G."/>
        </authorList>
    </citation>
    <scope>NUCLEOTIDE SEQUENCE</scope>
    <source>
        <strain evidence="1">Rat1</strain>
    </source>
</reference>
<sequence length="79" mass="9037">MGFRNRLKLVRDESAPIERRVIALCNALTFCHAGYHQGKELIKAKFNIDIGQTISSQQLLDAANYLESEWHVKGRKSHN</sequence>
<protein>
    <submittedName>
        <fullName evidence="1">Uncharacterized protein</fullName>
    </submittedName>
</protein>
<organism evidence="1">
    <name type="scientific">Candidatus Electrothrix aestuarii</name>
    <dbReference type="NCBI Taxonomy" id="3062594"/>
    <lineage>
        <taxon>Bacteria</taxon>
        <taxon>Pseudomonadati</taxon>
        <taxon>Thermodesulfobacteriota</taxon>
        <taxon>Desulfobulbia</taxon>
        <taxon>Desulfobulbales</taxon>
        <taxon>Desulfobulbaceae</taxon>
        <taxon>Candidatus Electrothrix</taxon>
    </lineage>
</organism>
<reference evidence="1" key="2">
    <citation type="submission" date="2024-06" db="EMBL/GenBank/DDBJ databases">
        <authorList>
            <person name="Plum-Jensen L.E."/>
            <person name="Schramm A."/>
            <person name="Marshall I.P.G."/>
        </authorList>
    </citation>
    <scope>NUCLEOTIDE SEQUENCE</scope>
    <source>
        <strain evidence="1">Rat1</strain>
    </source>
</reference>
<dbReference type="AlphaFoldDB" id="A0AAU8M043"/>
<accession>A0AAU8M043</accession>
<evidence type="ECO:0000313" key="1">
    <source>
        <dbReference type="EMBL" id="XCN74874.1"/>
    </source>
</evidence>
<dbReference type="KEGG" id="eaj:Q3M24_09080"/>
<dbReference type="EMBL" id="CP159373">
    <property type="protein sequence ID" value="XCN74874.1"/>
    <property type="molecule type" value="Genomic_DNA"/>
</dbReference>
<proteinExistence type="predicted"/>
<gene>
    <name evidence="1" type="ORF">Q3M24_09080</name>
</gene>
<name>A0AAU8M043_9BACT</name>